<sequence length="149" mass="16280">MKSIPLVTGNVKRERVIVVSVGNTILGKGCGTSEIATDLNATLGTRNVTGESSAIYVSAHERFGPPVTTRTRTSIDAVFSTHSVRTCGLHDSVFSHPLRIPSVIRSCPLGKNKTRYGRSTRRRRSKAGPDPWNFEAHIDREGDDDGYPM</sequence>
<name>A0AAV4PZX3_9ARAC</name>
<reference evidence="2 3" key="1">
    <citation type="submission" date="2021-06" db="EMBL/GenBank/DDBJ databases">
        <title>Caerostris darwini draft genome.</title>
        <authorList>
            <person name="Kono N."/>
            <person name="Arakawa K."/>
        </authorList>
    </citation>
    <scope>NUCLEOTIDE SEQUENCE [LARGE SCALE GENOMIC DNA]</scope>
</reference>
<accession>A0AAV4PZX3</accession>
<evidence type="ECO:0000313" key="2">
    <source>
        <dbReference type="EMBL" id="GIY01677.1"/>
    </source>
</evidence>
<feature type="region of interest" description="Disordered" evidence="1">
    <location>
        <begin position="114"/>
        <end position="149"/>
    </location>
</feature>
<feature type="compositionally biased region" description="Basic residues" evidence="1">
    <location>
        <begin position="114"/>
        <end position="126"/>
    </location>
</feature>
<keyword evidence="3" id="KW-1185">Reference proteome</keyword>
<evidence type="ECO:0000256" key="1">
    <source>
        <dbReference type="SAM" id="MobiDB-lite"/>
    </source>
</evidence>
<evidence type="ECO:0000313" key="3">
    <source>
        <dbReference type="Proteomes" id="UP001054837"/>
    </source>
</evidence>
<dbReference type="AlphaFoldDB" id="A0AAV4PZX3"/>
<dbReference type="EMBL" id="BPLQ01003596">
    <property type="protein sequence ID" value="GIY01677.1"/>
    <property type="molecule type" value="Genomic_DNA"/>
</dbReference>
<gene>
    <name evidence="2" type="ORF">CDAR_117931</name>
</gene>
<dbReference type="Proteomes" id="UP001054837">
    <property type="component" value="Unassembled WGS sequence"/>
</dbReference>
<protein>
    <submittedName>
        <fullName evidence="2">Uncharacterized protein</fullName>
    </submittedName>
</protein>
<organism evidence="2 3">
    <name type="scientific">Caerostris darwini</name>
    <dbReference type="NCBI Taxonomy" id="1538125"/>
    <lineage>
        <taxon>Eukaryota</taxon>
        <taxon>Metazoa</taxon>
        <taxon>Ecdysozoa</taxon>
        <taxon>Arthropoda</taxon>
        <taxon>Chelicerata</taxon>
        <taxon>Arachnida</taxon>
        <taxon>Araneae</taxon>
        <taxon>Araneomorphae</taxon>
        <taxon>Entelegynae</taxon>
        <taxon>Araneoidea</taxon>
        <taxon>Araneidae</taxon>
        <taxon>Caerostris</taxon>
    </lineage>
</organism>
<proteinExistence type="predicted"/>
<comment type="caution">
    <text evidence="2">The sequence shown here is derived from an EMBL/GenBank/DDBJ whole genome shotgun (WGS) entry which is preliminary data.</text>
</comment>